<dbReference type="PANTHER" id="PTHR43280">
    <property type="entry name" value="ARAC-FAMILY TRANSCRIPTIONAL REGULATOR"/>
    <property type="match status" value="1"/>
</dbReference>
<evidence type="ECO:0000313" key="6">
    <source>
        <dbReference type="EMBL" id="MVO09385.1"/>
    </source>
</evidence>
<dbReference type="SMART" id="SM00342">
    <property type="entry name" value="HTH_ARAC"/>
    <property type="match status" value="1"/>
</dbReference>
<dbReference type="RefSeq" id="WP_140997764.1">
    <property type="nucleotide sequence ID" value="NZ_VDCZ01000006.1"/>
</dbReference>
<keyword evidence="4" id="KW-0812">Transmembrane</keyword>
<feature type="domain" description="HTH araC/xylS-type" evidence="5">
    <location>
        <begin position="284"/>
        <end position="375"/>
    </location>
</feature>
<name>A0A6I4II69_9FLAO</name>
<feature type="transmembrane region" description="Helical" evidence="4">
    <location>
        <begin position="62"/>
        <end position="85"/>
    </location>
</feature>
<dbReference type="GO" id="GO:0043565">
    <property type="term" value="F:sequence-specific DNA binding"/>
    <property type="evidence" value="ECO:0007669"/>
    <property type="project" value="InterPro"/>
</dbReference>
<accession>A0A6I4II69</accession>
<protein>
    <submittedName>
        <fullName evidence="6">Helix-turn-helix domain-containing protein</fullName>
    </submittedName>
</protein>
<keyword evidence="7" id="KW-1185">Reference proteome</keyword>
<keyword evidence="4" id="KW-1133">Transmembrane helix</keyword>
<evidence type="ECO:0000256" key="2">
    <source>
        <dbReference type="ARBA" id="ARBA00023125"/>
    </source>
</evidence>
<dbReference type="InterPro" id="IPR018062">
    <property type="entry name" value="HTH_AraC-typ_CS"/>
</dbReference>
<dbReference type="PROSITE" id="PS01124">
    <property type="entry name" value="HTH_ARAC_FAMILY_2"/>
    <property type="match status" value="1"/>
</dbReference>
<dbReference type="PANTHER" id="PTHR43280:SF29">
    <property type="entry name" value="ARAC-FAMILY TRANSCRIPTIONAL REGULATOR"/>
    <property type="match status" value="1"/>
</dbReference>
<keyword evidence="3" id="KW-0804">Transcription</keyword>
<feature type="transmembrane region" description="Helical" evidence="4">
    <location>
        <begin position="177"/>
        <end position="194"/>
    </location>
</feature>
<proteinExistence type="predicted"/>
<dbReference type="InterPro" id="IPR009057">
    <property type="entry name" value="Homeodomain-like_sf"/>
</dbReference>
<organism evidence="6 7">
    <name type="scientific">Flavobacterium profundi</name>
    <dbReference type="NCBI Taxonomy" id="1774945"/>
    <lineage>
        <taxon>Bacteria</taxon>
        <taxon>Pseudomonadati</taxon>
        <taxon>Bacteroidota</taxon>
        <taxon>Flavobacteriia</taxon>
        <taxon>Flavobacteriales</taxon>
        <taxon>Flavobacteriaceae</taxon>
        <taxon>Flavobacterium</taxon>
    </lineage>
</organism>
<dbReference type="Gene3D" id="1.10.10.60">
    <property type="entry name" value="Homeodomain-like"/>
    <property type="match status" value="2"/>
</dbReference>
<feature type="transmembrane region" description="Helical" evidence="4">
    <location>
        <begin position="6"/>
        <end position="22"/>
    </location>
</feature>
<keyword evidence="2" id="KW-0238">DNA-binding</keyword>
<feature type="transmembrane region" description="Helical" evidence="4">
    <location>
        <begin position="135"/>
        <end position="157"/>
    </location>
</feature>
<keyword evidence="4" id="KW-0472">Membrane</keyword>
<evidence type="ECO:0000256" key="1">
    <source>
        <dbReference type="ARBA" id="ARBA00023015"/>
    </source>
</evidence>
<comment type="caution">
    <text evidence="6">The sequence shown here is derived from an EMBL/GenBank/DDBJ whole genome shotgun (WGS) entry which is preliminary data.</text>
</comment>
<dbReference type="Proteomes" id="UP000431264">
    <property type="component" value="Unassembled WGS sequence"/>
</dbReference>
<sequence length="375" mass="43465">MINLIDFILSGAAFLLAFIIFVNTNKVNTKANKWFGTFVFCIFLLFLENVLLFTKLLKEDDIFIEIISISSFVISPIFYLSVSYFVAPIKKWKTIEFLHFFFALLMLLLILMSHLFEAYVEPEEVNPETVANVTIVFNIIFSLQVVPYCIMAFIKIIKHQKNIQSFNSTIENVDLKWLKNIIISVFVIAVFWVGDIVFKLSDTNSIFNLGSSLLYLIGILYIAYYWLKQKEIFPYNLIEKEEIETIIAEKALPEDNRKKLLTDEKLEELKIELLELISSKKPFLDNELSLVKLASLLNVSPHILSYLINKGFDENFFQFVNRYRIEEAKKLLLDPKMAHLSLLGIGFEVGFNSKTVFNTTFKKVTGQTPSEFKQQ</sequence>
<reference evidence="7" key="1">
    <citation type="submission" date="2019-05" db="EMBL/GenBank/DDBJ databases">
        <title>Flavobacterium profundi sp. nov., isolated from a deep-sea seamount.</title>
        <authorList>
            <person name="Zhang D.-C."/>
        </authorList>
    </citation>
    <scope>NUCLEOTIDE SEQUENCE [LARGE SCALE GENOMIC DNA]</scope>
    <source>
        <strain evidence="7">TP390</strain>
    </source>
</reference>
<keyword evidence="1" id="KW-0805">Transcription regulation</keyword>
<evidence type="ECO:0000313" key="7">
    <source>
        <dbReference type="Proteomes" id="UP000431264"/>
    </source>
</evidence>
<evidence type="ECO:0000256" key="3">
    <source>
        <dbReference type="ARBA" id="ARBA00023163"/>
    </source>
</evidence>
<dbReference type="PROSITE" id="PS00041">
    <property type="entry name" value="HTH_ARAC_FAMILY_1"/>
    <property type="match status" value="1"/>
</dbReference>
<dbReference type="Pfam" id="PF12833">
    <property type="entry name" value="HTH_18"/>
    <property type="match status" value="1"/>
</dbReference>
<dbReference type="OrthoDB" id="9779074at2"/>
<dbReference type="InterPro" id="IPR018060">
    <property type="entry name" value="HTH_AraC"/>
</dbReference>
<feature type="transmembrane region" description="Helical" evidence="4">
    <location>
        <begin position="206"/>
        <end position="227"/>
    </location>
</feature>
<dbReference type="EMBL" id="WQLW01000006">
    <property type="protein sequence ID" value="MVO09385.1"/>
    <property type="molecule type" value="Genomic_DNA"/>
</dbReference>
<feature type="transmembrane region" description="Helical" evidence="4">
    <location>
        <begin position="34"/>
        <end position="56"/>
    </location>
</feature>
<dbReference type="SUPFAM" id="SSF46689">
    <property type="entry name" value="Homeodomain-like"/>
    <property type="match status" value="1"/>
</dbReference>
<feature type="transmembrane region" description="Helical" evidence="4">
    <location>
        <begin position="97"/>
        <end position="115"/>
    </location>
</feature>
<gene>
    <name evidence="6" type="ORF">GOQ30_09465</name>
</gene>
<evidence type="ECO:0000259" key="5">
    <source>
        <dbReference type="PROSITE" id="PS01124"/>
    </source>
</evidence>
<dbReference type="AlphaFoldDB" id="A0A6I4II69"/>
<evidence type="ECO:0000256" key="4">
    <source>
        <dbReference type="SAM" id="Phobius"/>
    </source>
</evidence>
<dbReference type="GO" id="GO:0003700">
    <property type="term" value="F:DNA-binding transcription factor activity"/>
    <property type="evidence" value="ECO:0007669"/>
    <property type="project" value="InterPro"/>
</dbReference>